<name>A0A5N5SPC5_9CRUS</name>
<comment type="caution">
    <text evidence="1">The sequence shown here is derived from an EMBL/GenBank/DDBJ whole genome shotgun (WGS) entry which is preliminary data.</text>
</comment>
<dbReference type="Proteomes" id="UP000326759">
    <property type="component" value="Unassembled WGS sequence"/>
</dbReference>
<evidence type="ECO:0000313" key="2">
    <source>
        <dbReference type="Proteomes" id="UP000326759"/>
    </source>
</evidence>
<evidence type="ECO:0000313" key="1">
    <source>
        <dbReference type="EMBL" id="KAB7495449.1"/>
    </source>
</evidence>
<protein>
    <submittedName>
        <fullName evidence="1">Uncharacterized protein</fullName>
    </submittedName>
</protein>
<organism evidence="1 2">
    <name type="scientific">Armadillidium nasatum</name>
    <dbReference type="NCBI Taxonomy" id="96803"/>
    <lineage>
        <taxon>Eukaryota</taxon>
        <taxon>Metazoa</taxon>
        <taxon>Ecdysozoa</taxon>
        <taxon>Arthropoda</taxon>
        <taxon>Crustacea</taxon>
        <taxon>Multicrustacea</taxon>
        <taxon>Malacostraca</taxon>
        <taxon>Eumalacostraca</taxon>
        <taxon>Peracarida</taxon>
        <taxon>Isopoda</taxon>
        <taxon>Oniscidea</taxon>
        <taxon>Crinocheta</taxon>
        <taxon>Armadillidiidae</taxon>
        <taxon>Armadillidium</taxon>
    </lineage>
</organism>
<gene>
    <name evidence="1" type="ORF">Anas_11985</name>
</gene>
<proteinExistence type="predicted"/>
<sequence>MASLQNSVKRSVVCLLAVSYLFSSFSTVSAITVHPAVFKNFVGPFRVPHSAPILRSEVPFNWEENGANVLESDKRYFERD</sequence>
<dbReference type="AlphaFoldDB" id="A0A5N5SPC5"/>
<dbReference type="EMBL" id="SEYY01022593">
    <property type="protein sequence ID" value="KAB7495449.1"/>
    <property type="molecule type" value="Genomic_DNA"/>
</dbReference>
<keyword evidence="2" id="KW-1185">Reference proteome</keyword>
<dbReference type="OrthoDB" id="6347659at2759"/>
<reference evidence="1 2" key="1">
    <citation type="journal article" date="2019" name="PLoS Biol.">
        <title>Sex chromosomes control vertical transmission of feminizing Wolbachia symbionts in an isopod.</title>
        <authorList>
            <person name="Becking T."/>
            <person name="Chebbi M.A."/>
            <person name="Giraud I."/>
            <person name="Moumen B."/>
            <person name="Laverre T."/>
            <person name="Caubet Y."/>
            <person name="Peccoud J."/>
            <person name="Gilbert C."/>
            <person name="Cordaux R."/>
        </authorList>
    </citation>
    <scope>NUCLEOTIDE SEQUENCE [LARGE SCALE GENOMIC DNA]</scope>
    <source>
        <strain evidence="1">ANa2</strain>
        <tissue evidence="1">Whole body excluding digestive tract and cuticle</tissue>
    </source>
</reference>
<accession>A0A5N5SPC5</accession>